<name>A0A2U9SH51_9PROT</name>
<dbReference type="PANTHER" id="PTHR40036:SF1">
    <property type="entry name" value="MACROCIN O-METHYLTRANSFERASE"/>
    <property type="match status" value="1"/>
</dbReference>
<dbReference type="GO" id="GO:0008168">
    <property type="term" value="F:methyltransferase activity"/>
    <property type="evidence" value="ECO:0007669"/>
    <property type="project" value="UniProtKB-KW"/>
</dbReference>
<dbReference type="Proteomes" id="UP000249605">
    <property type="component" value="Plasmid unnamed5"/>
</dbReference>
<keyword evidence="2" id="KW-1185">Reference proteome</keyword>
<dbReference type="Gene3D" id="3.40.50.150">
    <property type="entry name" value="Vaccinia Virus protein VP39"/>
    <property type="match status" value="1"/>
</dbReference>
<gene>
    <name evidence="1" type="ORF">DM194_27535</name>
</gene>
<dbReference type="SUPFAM" id="SSF53335">
    <property type="entry name" value="S-adenosyl-L-methionine-dependent methyltransferases"/>
    <property type="match status" value="1"/>
</dbReference>
<evidence type="ECO:0000313" key="2">
    <source>
        <dbReference type="Proteomes" id="UP000249605"/>
    </source>
</evidence>
<reference evidence="1 2" key="1">
    <citation type="submission" date="2018-06" db="EMBL/GenBank/DDBJ databases">
        <title>Complete genome sequencing of Azospirillum sp. M2T2B2.</title>
        <authorList>
            <person name="Heo J."/>
            <person name="Kim S.-J."/>
            <person name="Kwon S.-W."/>
            <person name="Anandham R."/>
        </authorList>
    </citation>
    <scope>NUCLEOTIDE SEQUENCE [LARGE SCALE GENOMIC DNA]</scope>
    <source>
        <strain evidence="1 2">M2T2B2</strain>
        <plasmid evidence="1 2">unnamed5</plasmid>
    </source>
</reference>
<dbReference type="OrthoDB" id="9811332at2"/>
<dbReference type="EMBL" id="CP029835">
    <property type="protein sequence ID" value="AWU98016.1"/>
    <property type="molecule type" value="Genomic_DNA"/>
</dbReference>
<dbReference type="Pfam" id="PF05711">
    <property type="entry name" value="TylF"/>
    <property type="match status" value="1"/>
</dbReference>
<sequence>MISPDMDPAFAGIYQRCRTATMTSCERAYALYQAVRYLTDAGIDGAFVECGVWKGGSVMIMAETLRLIGAAPRDLVLYDTFDGMTQPGERDIALTGESAASLLATADPNDPASIWCKTSLEEVRRTVASTGFPMERVHFVPGPVEETLPAAAPETIALLRLDTDWYDSTRHELVHLFPRLRPGGVLIIDDYGHWSGAKQAVDEYFSSTGLHILLNRIDYTGRIGIKCK</sequence>
<protein>
    <submittedName>
        <fullName evidence="1">Macrocin O-methyltransferase</fullName>
    </submittedName>
</protein>
<dbReference type="PANTHER" id="PTHR40036">
    <property type="entry name" value="MACROCIN O-METHYLTRANSFERASE"/>
    <property type="match status" value="1"/>
</dbReference>
<accession>A0A2U9SH51</accession>
<organism evidence="1 2">
    <name type="scientific">Azospirillum ramasamyi</name>
    <dbReference type="NCBI Taxonomy" id="682998"/>
    <lineage>
        <taxon>Bacteria</taxon>
        <taxon>Pseudomonadati</taxon>
        <taxon>Pseudomonadota</taxon>
        <taxon>Alphaproteobacteria</taxon>
        <taxon>Rhodospirillales</taxon>
        <taxon>Azospirillaceae</taxon>
        <taxon>Azospirillum</taxon>
    </lineage>
</organism>
<keyword evidence="1" id="KW-0614">Plasmid</keyword>
<evidence type="ECO:0000313" key="1">
    <source>
        <dbReference type="EMBL" id="AWU98016.1"/>
    </source>
</evidence>
<dbReference type="KEGG" id="azm:DM194_27535"/>
<keyword evidence="1" id="KW-0808">Transferase</keyword>
<keyword evidence="1" id="KW-0489">Methyltransferase</keyword>
<proteinExistence type="predicted"/>
<dbReference type="AlphaFoldDB" id="A0A2U9SH51"/>
<dbReference type="InterPro" id="IPR029063">
    <property type="entry name" value="SAM-dependent_MTases_sf"/>
</dbReference>
<dbReference type="RefSeq" id="WP_111070805.1">
    <property type="nucleotide sequence ID" value="NZ_CP029835.1"/>
</dbReference>
<geneLocation type="plasmid" evidence="1 2">
    <name>unnamed5</name>
</geneLocation>
<dbReference type="InterPro" id="IPR008884">
    <property type="entry name" value="TylF_MeTrfase"/>
</dbReference>
<dbReference type="GO" id="GO:0032259">
    <property type="term" value="P:methylation"/>
    <property type="evidence" value="ECO:0007669"/>
    <property type="project" value="UniProtKB-KW"/>
</dbReference>